<dbReference type="AlphaFoldDB" id="A0A501PQ69"/>
<reference evidence="3" key="1">
    <citation type="submission" date="2019-06" db="EMBL/GenBank/DDBJ databases">
        <title>The complete genome of Emcibacter congregatus ZYLT.</title>
        <authorList>
            <person name="Zhao Z."/>
        </authorList>
    </citation>
    <scope>NUCLEOTIDE SEQUENCE [LARGE SCALE GENOMIC DNA]</scope>
    <source>
        <strain evidence="3">MCCC 1A06723</strain>
    </source>
</reference>
<comment type="caution">
    <text evidence="2">The sequence shown here is derived from an EMBL/GenBank/DDBJ whole genome shotgun (WGS) entry which is preliminary data.</text>
</comment>
<dbReference type="Proteomes" id="UP000319148">
    <property type="component" value="Unassembled WGS sequence"/>
</dbReference>
<evidence type="ECO:0000256" key="1">
    <source>
        <dbReference type="SAM" id="SignalP"/>
    </source>
</evidence>
<keyword evidence="1" id="KW-0732">Signal</keyword>
<organism evidence="2 3">
    <name type="scientific">Emcibacter nanhaiensis</name>
    <dbReference type="NCBI Taxonomy" id="1505037"/>
    <lineage>
        <taxon>Bacteria</taxon>
        <taxon>Pseudomonadati</taxon>
        <taxon>Pseudomonadota</taxon>
        <taxon>Alphaproteobacteria</taxon>
        <taxon>Emcibacterales</taxon>
        <taxon>Emcibacteraceae</taxon>
        <taxon>Emcibacter</taxon>
    </lineage>
</organism>
<feature type="chain" id="PRO_5021221009" description="PpiC domain-containing protein" evidence="1">
    <location>
        <begin position="23"/>
        <end position="302"/>
    </location>
</feature>
<evidence type="ECO:0000313" key="3">
    <source>
        <dbReference type="Proteomes" id="UP000319148"/>
    </source>
</evidence>
<evidence type="ECO:0008006" key="4">
    <source>
        <dbReference type="Google" id="ProtNLM"/>
    </source>
</evidence>
<evidence type="ECO:0000313" key="2">
    <source>
        <dbReference type="EMBL" id="TPD62583.1"/>
    </source>
</evidence>
<dbReference type="EMBL" id="VFIY01000004">
    <property type="protein sequence ID" value="TPD62583.1"/>
    <property type="molecule type" value="Genomic_DNA"/>
</dbReference>
<keyword evidence="3" id="KW-1185">Reference proteome</keyword>
<sequence length="302" mass="34465">MRKFILLLTPFVFFVLSGPVVAEEEATLETRAAAFLEACDAASPEQRKFINCSCGRDFILDYPNQLVAEKQKKSREFHDRADVYKEQMIEENGEEIMQDLVPYCPLLIRARKKEELSEDEINQFVKLHNSLQKRAGAAAGGYCASMARSELELVREEPPLPSQKTFWLSATLQKSCLNLDEYEAHLLGDIPPAPQGATLNSVEIQLHYTRVMRSFNGHKTLDITYKLTTDLDEAQIEENRQTVFQRGADRAIKKNLHQDWDNKTIYRALQLEMQQSVETALQKASKGHHVYGVEITNVAWSD</sequence>
<feature type="signal peptide" evidence="1">
    <location>
        <begin position="1"/>
        <end position="22"/>
    </location>
</feature>
<proteinExistence type="predicted"/>
<dbReference type="RefSeq" id="WP_139937833.1">
    <property type="nucleotide sequence ID" value="NZ_JBHSYP010000022.1"/>
</dbReference>
<accession>A0A501PQ69</accession>
<gene>
    <name evidence="2" type="ORF">FIV46_00430</name>
</gene>
<name>A0A501PQ69_9PROT</name>
<protein>
    <recommendedName>
        <fullName evidence="4">PpiC domain-containing protein</fullName>
    </recommendedName>
</protein>